<dbReference type="RefSeq" id="XP_069196930.1">
    <property type="nucleotide sequence ID" value="XM_069344503.1"/>
</dbReference>
<feature type="region of interest" description="Disordered" evidence="1">
    <location>
        <begin position="430"/>
        <end position="454"/>
    </location>
</feature>
<dbReference type="Proteomes" id="UP001562354">
    <property type="component" value="Unassembled WGS sequence"/>
</dbReference>
<evidence type="ECO:0000256" key="1">
    <source>
        <dbReference type="SAM" id="MobiDB-lite"/>
    </source>
</evidence>
<feature type="compositionally biased region" description="Polar residues" evidence="1">
    <location>
        <begin position="50"/>
        <end position="61"/>
    </location>
</feature>
<feature type="region of interest" description="Disordered" evidence="1">
    <location>
        <begin position="573"/>
        <end position="624"/>
    </location>
</feature>
<reference evidence="2 3" key="1">
    <citation type="submission" date="2024-07" db="EMBL/GenBank/DDBJ databases">
        <title>Draft sequence of the Neodothiora populina.</title>
        <authorList>
            <person name="Drown D.D."/>
            <person name="Schuette U.S."/>
            <person name="Buechlein A.B."/>
            <person name="Rusch D.R."/>
            <person name="Winton L.W."/>
            <person name="Adams G.A."/>
        </authorList>
    </citation>
    <scope>NUCLEOTIDE SEQUENCE [LARGE SCALE GENOMIC DNA]</scope>
    <source>
        <strain evidence="2 3">CPC 39397</strain>
    </source>
</reference>
<dbReference type="EMBL" id="JBFMKM010000016">
    <property type="protein sequence ID" value="KAL1297248.1"/>
    <property type="molecule type" value="Genomic_DNA"/>
</dbReference>
<accession>A0ABR3P3G1</accession>
<feature type="region of interest" description="Disordered" evidence="1">
    <location>
        <begin position="99"/>
        <end position="118"/>
    </location>
</feature>
<keyword evidence="3" id="KW-1185">Reference proteome</keyword>
<evidence type="ECO:0000313" key="2">
    <source>
        <dbReference type="EMBL" id="KAL1297248.1"/>
    </source>
</evidence>
<evidence type="ECO:0000313" key="3">
    <source>
        <dbReference type="Proteomes" id="UP001562354"/>
    </source>
</evidence>
<gene>
    <name evidence="2" type="ORF">AAFC00_004807</name>
</gene>
<proteinExistence type="predicted"/>
<comment type="caution">
    <text evidence="2">The sequence shown here is derived from an EMBL/GenBank/DDBJ whole genome shotgun (WGS) entry which is preliminary data.</text>
</comment>
<feature type="region of interest" description="Disordered" evidence="1">
    <location>
        <begin position="532"/>
        <end position="552"/>
    </location>
</feature>
<feature type="region of interest" description="Disordered" evidence="1">
    <location>
        <begin position="1"/>
        <end position="86"/>
    </location>
</feature>
<protein>
    <submittedName>
        <fullName evidence="2">Uncharacterized protein</fullName>
    </submittedName>
</protein>
<dbReference type="GeneID" id="95978507"/>
<feature type="compositionally biased region" description="Basic and acidic residues" evidence="1">
    <location>
        <begin position="608"/>
        <end position="624"/>
    </location>
</feature>
<sequence length="624" mass="68742">MDGHRNEDRARTEPVRPPRPSQSLDIGHRSQPCPRLSSDLPSRLRKRISNNKLRSTSQLRNEISPAPAPTFRYSGAESTSTSTRSGSFRKVVRKLFGRRTKESHQAVEMSKPSPPRHGYHMSDPGQFMKTKAPPVQAIHRPVSPLPLSPPVFSAPDLIEPRSRRSPSLGARSPGTLQFPRSAQLKPLDLGNPFYHRPNNGTRRRATLPTLNVTQTNTATIGTALGSPPDSGMGDMGTGTYADVPESEIGLAITSTPLAEKRRSRSANDLSEAILQRPSTRNRSEEIKFWRESCAGTVLLNPDTPSRAPADAEIADDSFDADDTVAHGDDDAHAASAKFLGHAVAGQRAVSEGKASSPILGASRPVTAGADRSEDLERRVANLESSLFEFQSSLERLTAGSRTNTLSPPSDIHRARRQHTPSVLIDTLQDPSWRPASLPGSPDHATYEDGINIPDRSWNDSSASYNLSGSPYPRPRTSSGTVRQLYDVLAEERAARQLLEGQLHDLQREVTTMATRLERGSWNSYSAPPLGFPLHHRPRTPDESVRGASSHSGAYEPRMISRFSGSDSIVESEIYGLSDSRQSQLTSRPVEEEREEEEMQTPYETYRTPLEERGPLSYRSDEDMF</sequence>
<name>A0ABR3P3G1_9PEZI</name>
<feature type="region of interest" description="Disordered" evidence="1">
    <location>
        <begin position="350"/>
        <end position="372"/>
    </location>
</feature>
<feature type="compositionally biased region" description="Basic and acidic residues" evidence="1">
    <location>
        <begin position="1"/>
        <end position="16"/>
    </location>
</feature>
<organism evidence="2 3">
    <name type="scientific">Neodothiora populina</name>
    <dbReference type="NCBI Taxonomy" id="2781224"/>
    <lineage>
        <taxon>Eukaryota</taxon>
        <taxon>Fungi</taxon>
        <taxon>Dikarya</taxon>
        <taxon>Ascomycota</taxon>
        <taxon>Pezizomycotina</taxon>
        <taxon>Dothideomycetes</taxon>
        <taxon>Dothideomycetidae</taxon>
        <taxon>Dothideales</taxon>
        <taxon>Dothioraceae</taxon>
        <taxon>Neodothiora</taxon>
    </lineage>
</organism>